<protein>
    <submittedName>
        <fullName evidence="1">Uncharacterized protein</fullName>
    </submittedName>
</protein>
<evidence type="ECO:0000313" key="2">
    <source>
        <dbReference type="Proteomes" id="UP000215134"/>
    </source>
</evidence>
<sequence length="53" mass="6105">MQSIHRFWALLSDLLIEKADEVAPQAAESADYDDALPPRIERSIQLADRFLFM</sequence>
<dbReference type="EMBL" id="LT906479">
    <property type="protein sequence ID" value="SNW01631.1"/>
    <property type="molecule type" value="Genomic_DNA"/>
</dbReference>
<evidence type="ECO:0000313" key="1">
    <source>
        <dbReference type="EMBL" id="SNW01631.1"/>
    </source>
</evidence>
<organism evidence="1 2">
    <name type="scientific">Serratia ficaria</name>
    <dbReference type="NCBI Taxonomy" id="61651"/>
    <lineage>
        <taxon>Bacteria</taxon>
        <taxon>Pseudomonadati</taxon>
        <taxon>Pseudomonadota</taxon>
        <taxon>Gammaproteobacteria</taxon>
        <taxon>Enterobacterales</taxon>
        <taxon>Yersiniaceae</taxon>
        <taxon>Serratia</taxon>
    </lineage>
</organism>
<reference evidence="1 2" key="1">
    <citation type="submission" date="2017-06" db="EMBL/GenBank/DDBJ databases">
        <authorList>
            <consortium name="Pathogen Informatics"/>
        </authorList>
    </citation>
    <scope>NUCLEOTIDE SEQUENCE [LARGE SCALE GENOMIC DNA]</scope>
    <source>
        <strain evidence="1 2">NCTC12148</strain>
    </source>
</reference>
<keyword evidence="2" id="KW-1185">Reference proteome</keyword>
<name>A0A240C0J2_SERFI</name>
<proteinExistence type="predicted"/>
<accession>A0A240C0J2</accession>
<gene>
    <name evidence="1" type="ORF">SAMEA4384070_02512</name>
</gene>
<dbReference type="RefSeq" id="WP_165283114.1">
    <property type="nucleotide sequence ID" value="NZ_CABITV010000001.1"/>
</dbReference>
<dbReference type="GeneID" id="75030033"/>
<dbReference type="KEGG" id="sfj:SAMEA4384070_2512"/>
<dbReference type="AlphaFoldDB" id="A0A240C0J2"/>
<dbReference type="Proteomes" id="UP000215134">
    <property type="component" value="Chromosome 1"/>
</dbReference>